<feature type="domain" description="Tripartite ATP-independent periplasmic transporters DctQ component" evidence="10">
    <location>
        <begin position="20"/>
        <end position="142"/>
    </location>
</feature>
<evidence type="ECO:0000256" key="2">
    <source>
        <dbReference type="ARBA" id="ARBA00022448"/>
    </source>
</evidence>
<evidence type="ECO:0000256" key="6">
    <source>
        <dbReference type="ARBA" id="ARBA00022989"/>
    </source>
</evidence>
<evidence type="ECO:0000256" key="9">
    <source>
        <dbReference type="SAM" id="Phobius"/>
    </source>
</evidence>
<evidence type="ECO:0000256" key="5">
    <source>
        <dbReference type="ARBA" id="ARBA00022692"/>
    </source>
</evidence>
<evidence type="ECO:0000256" key="3">
    <source>
        <dbReference type="ARBA" id="ARBA00022475"/>
    </source>
</evidence>
<organism evidence="11 12">
    <name type="scientific">Ammoniphilus resinae</name>
    <dbReference type="NCBI Taxonomy" id="861532"/>
    <lineage>
        <taxon>Bacteria</taxon>
        <taxon>Bacillati</taxon>
        <taxon>Bacillota</taxon>
        <taxon>Bacilli</taxon>
        <taxon>Bacillales</taxon>
        <taxon>Paenibacillaceae</taxon>
        <taxon>Aneurinibacillus group</taxon>
        <taxon>Ammoniphilus</taxon>
    </lineage>
</organism>
<keyword evidence="12" id="KW-1185">Reference proteome</keyword>
<sequence length="146" mass="16546">MGKLFKNLEEVLCVVVLSLIVIVTSLQVFTRYFLDSPLSWAEELARFLMIWLVFFGASAGIKRKAHIKVDFFLDRMPPSLKKMFSTLGGVLVVGMLLILIYQGTMLSLKMATVSAISLPITWGYVYSAVPIGCLFILLRLIQYRQY</sequence>
<dbReference type="PANTHER" id="PTHR35011">
    <property type="entry name" value="2,3-DIKETO-L-GULONATE TRAP TRANSPORTER SMALL PERMEASE PROTEIN YIAM"/>
    <property type="match status" value="1"/>
</dbReference>
<accession>A0ABS4GMA1</accession>
<keyword evidence="4" id="KW-0997">Cell inner membrane</keyword>
<proteinExistence type="inferred from homology"/>
<keyword evidence="2" id="KW-0813">Transport</keyword>
<keyword evidence="6 9" id="KW-1133">Transmembrane helix</keyword>
<evidence type="ECO:0000256" key="8">
    <source>
        <dbReference type="ARBA" id="ARBA00038436"/>
    </source>
</evidence>
<dbReference type="Pfam" id="PF04290">
    <property type="entry name" value="DctQ"/>
    <property type="match status" value="1"/>
</dbReference>
<evidence type="ECO:0000259" key="10">
    <source>
        <dbReference type="Pfam" id="PF04290"/>
    </source>
</evidence>
<dbReference type="InterPro" id="IPR007387">
    <property type="entry name" value="TRAP_DctQ"/>
</dbReference>
<feature type="transmembrane region" description="Helical" evidence="9">
    <location>
        <begin position="44"/>
        <end position="62"/>
    </location>
</feature>
<protein>
    <submittedName>
        <fullName evidence="11">TRAP-type C4-dicarboxylate transport system permease small subunit</fullName>
    </submittedName>
</protein>
<evidence type="ECO:0000256" key="7">
    <source>
        <dbReference type="ARBA" id="ARBA00023136"/>
    </source>
</evidence>
<keyword evidence="7 9" id="KW-0472">Membrane</keyword>
<dbReference type="Proteomes" id="UP001519343">
    <property type="component" value="Unassembled WGS sequence"/>
</dbReference>
<gene>
    <name evidence="11" type="ORF">J2Z37_001392</name>
</gene>
<feature type="transmembrane region" description="Helical" evidence="9">
    <location>
        <begin position="83"/>
        <end position="101"/>
    </location>
</feature>
<evidence type="ECO:0000256" key="1">
    <source>
        <dbReference type="ARBA" id="ARBA00004429"/>
    </source>
</evidence>
<evidence type="ECO:0000313" key="12">
    <source>
        <dbReference type="Proteomes" id="UP001519343"/>
    </source>
</evidence>
<evidence type="ECO:0000256" key="4">
    <source>
        <dbReference type="ARBA" id="ARBA00022519"/>
    </source>
</evidence>
<comment type="subcellular location">
    <subcellularLocation>
        <location evidence="1">Cell inner membrane</location>
        <topology evidence="1">Multi-pass membrane protein</topology>
    </subcellularLocation>
</comment>
<comment type="caution">
    <text evidence="11">The sequence shown here is derived from an EMBL/GenBank/DDBJ whole genome shotgun (WGS) entry which is preliminary data.</text>
</comment>
<reference evidence="11 12" key="1">
    <citation type="submission" date="2021-03" db="EMBL/GenBank/DDBJ databases">
        <title>Genomic Encyclopedia of Type Strains, Phase IV (KMG-IV): sequencing the most valuable type-strain genomes for metagenomic binning, comparative biology and taxonomic classification.</title>
        <authorList>
            <person name="Goeker M."/>
        </authorList>
    </citation>
    <scope>NUCLEOTIDE SEQUENCE [LARGE SCALE GENOMIC DNA]</scope>
    <source>
        <strain evidence="11 12">DSM 24738</strain>
    </source>
</reference>
<feature type="transmembrane region" description="Helical" evidence="9">
    <location>
        <begin position="121"/>
        <end position="141"/>
    </location>
</feature>
<comment type="similarity">
    <text evidence="8">Belongs to the TRAP transporter small permease family.</text>
</comment>
<keyword evidence="3" id="KW-1003">Cell membrane</keyword>
<keyword evidence="5 9" id="KW-0812">Transmembrane</keyword>
<dbReference type="PANTHER" id="PTHR35011:SF2">
    <property type="entry name" value="2,3-DIKETO-L-GULONATE TRAP TRANSPORTER SMALL PERMEASE PROTEIN YIAM"/>
    <property type="match status" value="1"/>
</dbReference>
<dbReference type="EMBL" id="JAGGKT010000002">
    <property type="protein sequence ID" value="MBP1931395.1"/>
    <property type="molecule type" value="Genomic_DNA"/>
</dbReference>
<evidence type="ECO:0000313" key="11">
    <source>
        <dbReference type="EMBL" id="MBP1931395.1"/>
    </source>
</evidence>
<dbReference type="InterPro" id="IPR055348">
    <property type="entry name" value="DctQ"/>
</dbReference>
<name>A0ABS4GMA1_9BACL</name>
<feature type="transmembrane region" description="Helical" evidence="9">
    <location>
        <begin position="12"/>
        <end position="32"/>
    </location>
</feature>
<dbReference type="RefSeq" id="WP_209809460.1">
    <property type="nucleotide sequence ID" value="NZ_JAGGKT010000002.1"/>
</dbReference>